<dbReference type="Pfam" id="PF08309">
    <property type="entry name" value="LVIVD"/>
    <property type="match status" value="14"/>
</dbReference>
<keyword evidence="3" id="KW-1185">Reference proteome</keyword>
<dbReference type="Proteomes" id="UP001593833">
    <property type="component" value="Unassembled WGS sequence"/>
</dbReference>
<feature type="signal peptide" evidence="1">
    <location>
        <begin position="1"/>
        <end position="23"/>
    </location>
</feature>
<feature type="chain" id="PRO_5045219177" evidence="1">
    <location>
        <begin position="24"/>
        <end position="729"/>
    </location>
</feature>
<dbReference type="InterPro" id="IPR051200">
    <property type="entry name" value="Host-pathogen_enzymatic-act"/>
</dbReference>
<dbReference type="InterPro" id="IPR011044">
    <property type="entry name" value="Quino_amine_DH_bsu"/>
</dbReference>
<keyword evidence="1" id="KW-0732">Signal</keyword>
<dbReference type="SUPFAM" id="SSF50969">
    <property type="entry name" value="YVTN repeat-like/Quinoprotein amine dehydrogenase"/>
    <property type="match status" value="1"/>
</dbReference>
<evidence type="ECO:0000256" key="1">
    <source>
        <dbReference type="SAM" id="SignalP"/>
    </source>
</evidence>
<protein>
    <submittedName>
        <fullName evidence="2">T9SS type A sorting domain-containing protein</fullName>
    </submittedName>
</protein>
<dbReference type="PANTHER" id="PTHR47197:SF3">
    <property type="entry name" value="DIHYDRO-HEME D1 DEHYDROGENASE"/>
    <property type="match status" value="1"/>
</dbReference>
<dbReference type="PANTHER" id="PTHR47197">
    <property type="entry name" value="PROTEIN NIRF"/>
    <property type="match status" value="1"/>
</dbReference>
<proteinExistence type="predicted"/>
<evidence type="ECO:0000313" key="2">
    <source>
        <dbReference type="EMBL" id="MFC1572564.1"/>
    </source>
</evidence>
<accession>A0ABV6YJS0</accession>
<sequence>MRRIVAICVSVLLCLAFSSGATAQTIEYVSSTLWSGAFDVEVVGDYAYCAFANGLGILDVSDPTNPVFVSQVDLHFHGESYSGGPVIDVEGDFAYIANGDPGDEACIHILDISNPFNPELAGSYGIPGKVSDIVVSDHYAYVCWSGLPSYENNRLQIIDVADPSNPTFVGSYDNLDRPNGVFISGDYAYVSDWWRGLQILDISDPSDPTHVGSYAQGCGSVVVSGSYAYVAGAPGFLVIDVSEPTDPILAGSYELWGGGQIFISDGHAYVTWGGGMYPGFYGLDIVHIGDPTNPTLAARHEMGRTAPGRIFVSGRYTYLPVSTGIMILDYSSTSVGGPALAGDYFSTDAKEIALSSDYAYIAGEAPGLHVVNVSDPTAPMVAGDCEISGYVDDIAVSGRHVYLAEGLNGLGIVDVSDPGNPTLAGSHDTPSSAHGVFVSGSHAYVVGEYLGLQIIDVSDPSITNLVGSCHVPGARHVFVSGDYTYAAGSYGVHIIDVLDLSAPAPVASLDMPGVAQGIFVTDGFAYVIWGEGSSDNRMTIFAVADPSNPVAVGSFHLYMYPSYDVFVADGYAYLATSALGLLVVDVSDPANPTLATWFDTRGGSRGVSVAGSHAYVADGHSLLILRFDPQAGLEEDASIPGSHRLLRAHPNPCINSTTIRYGSGLTSEGVIDICDIQGRVVRSFAAIRSGGLLTWDGTDASGRRVTPGVYFVRLNDGRQAQAERVTLVR</sequence>
<gene>
    <name evidence="2" type="ORF">ACFL6M_03090</name>
</gene>
<name>A0ABV6YJS0_UNCEI</name>
<dbReference type="Gene3D" id="2.60.40.4070">
    <property type="match status" value="1"/>
</dbReference>
<dbReference type="EMBL" id="JBHPKH010000021">
    <property type="protein sequence ID" value="MFC1572564.1"/>
    <property type="molecule type" value="Genomic_DNA"/>
</dbReference>
<organism evidence="2 3">
    <name type="scientific">Eiseniibacteriota bacterium</name>
    <dbReference type="NCBI Taxonomy" id="2212470"/>
    <lineage>
        <taxon>Bacteria</taxon>
        <taxon>Candidatus Eiseniibacteriota</taxon>
    </lineage>
</organism>
<dbReference type="SUPFAM" id="SSF75011">
    <property type="entry name" value="3-carboxy-cis,cis-mucoante lactonizing enzyme"/>
    <property type="match status" value="1"/>
</dbReference>
<dbReference type="InterPro" id="IPR026444">
    <property type="entry name" value="Secre_tail"/>
</dbReference>
<dbReference type="NCBIfam" id="TIGR04183">
    <property type="entry name" value="Por_Secre_tail"/>
    <property type="match status" value="1"/>
</dbReference>
<reference evidence="2 3" key="1">
    <citation type="submission" date="2024-09" db="EMBL/GenBank/DDBJ databases">
        <authorList>
            <person name="D'Angelo T."/>
        </authorList>
    </citation>
    <scope>NUCLEOTIDE SEQUENCE [LARGE SCALE GENOMIC DNA]</scope>
    <source>
        <strain evidence="2">SAG AM-320-E07</strain>
    </source>
</reference>
<comment type="caution">
    <text evidence="2">The sequence shown here is derived from an EMBL/GenBank/DDBJ whole genome shotgun (WGS) entry which is preliminary data.</text>
</comment>
<dbReference type="InterPro" id="IPR013211">
    <property type="entry name" value="LVIVD"/>
</dbReference>
<evidence type="ECO:0000313" key="3">
    <source>
        <dbReference type="Proteomes" id="UP001593833"/>
    </source>
</evidence>